<organism evidence="5 6">
    <name type="scientific">Sphenodon punctatus</name>
    <name type="common">Tuatara</name>
    <name type="synonym">Hatteria punctata</name>
    <dbReference type="NCBI Taxonomy" id="8508"/>
    <lineage>
        <taxon>Eukaryota</taxon>
        <taxon>Metazoa</taxon>
        <taxon>Chordata</taxon>
        <taxon>Craniata</taxon>
        <taxon>Vertebrata</taxon>
        <taxon>Euteleostomi</taxon>
        <taxon>Lepidosauria</taxon>
        <taxon>Sphenodontia</taxon>
        <taxon>Sphenodontidae</taxon>
        <taxon>Sphenodon</taxon>
    </lineage>
</organism>
<evidence type="ECO:0000259" key="4">
    <source>
        <dbReference type="Pfam" id="PF07842"/>
    </source>
</evidence>
<keyword evidence="3" id="KW-0539">Nucleus</keyword>
<protein>
    <submittedName>
        <fullName evidence="5">GC-rich sequence DNA-binding factor 2</fullName>
    </submittedName>
</protein>
<reference evidence="5" key="2">
    <citation type="submission" date="2025-09" db="UniProtKB">
        <authorList>
            <consortium name="Ensembl"/>
        </authorList>
    </citation>
    <scope>IDENTIFICATION</scope>
</reference>
<dbReference type="Proteomes" id="UP000694392">
    <property type="component" value="Unplaced"/>
</dbReference>
<dbReference type="PANTHER" id="PTHR12214:SF4">
    <property type="entry name" value="INTRON LARGE COMPLEX COMPONENT GCFC2"/>
    <property type="match status" value="1"/>
</dbReference>
<keyword evidence="6" id="KW-1185">Reference proteome</keyword>
<reference evidence="5" key="1">
    <citation type="submission" date="2025-08" db="UniProtKB">
        <authorList>
            <consortium name="Ensembl"/>
        </authorList>
    </citation>
    <scope>IDENTIFICATION</scope>
</reference>
<dbReference type="Ensembl" id="ENSSPUT00000020473.1">
    <property type="protein sequence ID" value="ENSSPUP00000019220.1"/>
    <property type="gene ID" value="ENSSPUG00000014766.1"/>
</dbReference>
<evidence type="ECO:0000256" key="1">
    <source>
        <dbReference type="ARBA" id="ARBA00004123"/>
    </source>
</evidence>
<proteinExistence type="inferred from homology"/>
<evidence type="ECO:0000256" key="2">
    <source>
        <dbReference type="ARBA" id="ARBA00010801"/>
    </source>
</evidence>
<evidence type="ECO:0000313" key="6">
    <source>
        <dbReference type="Proteomes" id="UP000694392"/>
    </source>
</evidence>
<gene>
    <name evidence="5" type="primary">GCFC2</name>
</gene>
<accession>A0A8D0HFE9</accession>
<dbReference type="GO" id="GO:0000245">
    <property type="term" value="P:spliceosomal complex assembly"/>
    <property type="evidence" value="ECO:0007669"/>
    <property type="project" value="Ensembl"/>
</dbReference>
<dbReference type="GO" id="GO:0005730">
    <property type="term" value="C:nucleolus"/>
    <property type="evidence" value="ECO:0007669"/>
    <property type="project" value="Ensembl"/>
</dbReference>
<dbReference type="GeneTree" id="ENSGT00390000000455"/>
<dbReference type="GO" id="GO:0071008">
    <property type="term" value="C:U2-type post-mRNA release spliceosomal complex"/>
    <property type="evidence" value="ECO:0007669"/>
    <property type="project" value="Ensembl"/>
</dbReference>
<evidence type="ECO:0000313" key="5">
    <source>
        <dbReference type="Ensembl" id="ENSSPUP00000019220.1"/>
    </source>
</evidence>
<comment type="subcellular location">
    <subcellularLocation>
        <location evidence="1">Nucleus</location>
    </subcellularLocation>
</comment>
<dbReference type="GO" id="GO:0005654">
    <property type="term" value="C:nucleoplasm"/>
    <property type="evidence" value="ECO:0007669"/>
    <property type="project" value="Ensembl"/>
</dbReference>
<dbReference type="InterPro" id="IPR022783">
    <property type="entry name" value="GCFC_dom"/>
</dbReference>
<feature type="domain" description="GCF C-terminal" evidence="4">
    <location>
        <begin position="144"/>
        <end position="357"/>
    </location>
</feature>
<dbReference type="AlphaFoldDB" id="A0A8D0HFE9"/>
<dbReference type="GO" id="GO:0003677">
    <property type="term" value="F:DNA binding"/>
    <property type="evidence" value="ECO:0007669"/>
    <property type="project" value="InterPro"/>
</dbReference>
<dbReference type="GO" id="GO:0005829">
    <property type="term" value="C:cytosol"/>
    <property type="evidence" value="ECO:0007669"/>
    <property type="project" value="Ensembl"/>
</dbReference>
<comment type="similarity">
    <text evidence="2">Belongs to the GCF family.</text>
</comment>
<name>A0A8D0HFE9_SPHPU</name>
<dbReference type="PANTHER" id="PTHR12214">
    <property type="entry name" value="GC-RICH SEQUENCE DNA-BINDING FACTOR"/>
    <property type="match status" value="1"/>
</dbReference>
<evidence type="ECO:0000256" key="3">
    <source>
        <dbReference type="ARBA" id="ARBA00023242"/>
    </source>
</evidence>
<dbReference type="OMA" id="IIFRERY"/>
<dbReference type="Pfam" id="PF07842">
    <property type="entry name" value="GCFC"/>
    <property type="match status" value="1"/>
</dbReference>
<dbReference type="InterPro" id="IPR012890">
    <property type="entry name" value="GCFC2-like"/>
</dbReference>
<sequence length="386" mass="45319">MKTYVENLVDCLNEKILHINELESAMHALYKQQAQTLLKRRQEDLRNESAYLQLLSSRNVKSTNSSLEEDERAQQLLEDCEARRICRRQVRENSGKCDHHEGMSRDDERSPAQLTDLQNQKDDILHECKKIFEDVHKDYCSIRSVLLKFQQWRENFSGSYYDAYISLCLPKLLSPLIRIQLIDWNPLEDCMALEEMPWFRAIEEFSDTKHVSESKRDDDSDQNILPAVFEKTIFPKITDFVEHVWDPLSSSQTNSLVQFCKNTSEKYSFSKNESSKAQQGLMNSIVSRMKKSIEEDVFIPLYPKSTVEDKISPHSKFQERQFWSAVKLLSNILFWDGIIPEDTLKELGLCKLLNRYLLLIILNTSSEENNVEKCRKVLYNFEMGRF</sequence>